<protein>
    <submittedName>
        <fullName evidence="1">Uncharacterized protein</fullName>
    </submittedName>
</protein>
<dbReference type="AlphaFoldDB" id="A0A974HC48"/>
<dbReference type="EMBL" id="CM004478">
    <property type="protein sequence ID" value="OCT72499.1"/>
    <property type="molecule type" value="Genomic_DNA"/>
</dbReference>
<gene>
    <name evidence="1" type="ORF">XELAEV_18035479mg</name>
</gene>
<accession>A0A974HC48</accession>
<name>A0A974HC48_XENLA</name>
<reference evidence="2" key="1">
    <citation type="journal article" date="2016" name="Nature">
        <title>Genome evolution in the allotetraploid frog Xenopus laevis.</title>
        <authorList>
            <person name="Session A.M."/>
            <person name="Uno Y."/>
            <person name="Kwon T."/>
            <person name="Chapman J.A."/>
            <person name="Toyoda A."/>
            <person name="Takahashi S."/>
            <person name="Fukui A."/>
            <person name="Hikosaka A."/>
            <person name="Suzuki A."/>
            <person name="Kondo M."/>
            <person name="van Heeringen S.J."/>
            <person name="Quigley I."/>
            <person name="Heinz S."/>
            <person name="Ogino H."/>
            <person name="Ochi H."/>
            <person name="Hellsten U."/>
            <person name="Lyons J.B."/>
            <person name="Simakov O."/>
            <person name="Putnam N."/>
            <person name="Stites J."/>
            <person name="Kuroki Y."/>
            <person name="Tanaka T."/>
            <person name="Michiue T."/>
            <person name="Watanabe M."/>
            <person name="Bogdanovic O."/>
            <person name="Lister R."/>
            <person name="Georgiou G."/>
            <person name="Paranjpe S.S."/>
            <person name="van Kruijsbergen I."/>
            <person name="Shu S."/>
            <person name="Carlson J."/>
            <person name="Kinoshita T."/>
            <person name="Ohta Y."/>
            <person name="Mawaribuchi S."/>
            <person name="Jenkins J."/>
            <person name="Grimwood J."/>
            <person name="Schmutz J."/>
            <person name="Mitros T."/>
            <person name="Mozaffari S.V."/>
            <person name="Suzuki Y."/>
            <person name="Haramoto Y."/>
            <person name="Yamamoto T.S."/>
            <person name="Takagi C."/>
            <person name="Heald R."/>
            <person name="Miller K."/>
            <person name="Haudenschild C."/>
            <person name="Kitzman J."/>
            <person name="Nakayama T."/>
            <person name="Izutsu Y."/>
            <person name="Robert J."/>
            <person name="Fortriede J."/>
            <person name="Burns K."/>
            <person name="Lotay V."/>
            <person name="Karimi K."/>
            <person name="Yasuoka Y."/>
            <person name="Dichmann D.S."/>
            <person name="Flajnik M.F."/>
            <person name="Houston D.W."/>
            <person name="Shendure J."/>
            <person name="DuPasquier L."/>
            <person name="Vize P.D."/>
            <person name="Zorn A.M."/>
            <person name="Ito M."/>
            <person name="Marcotte E.M."/>
            <person name="Wallingford J.B."/>
            <person name="Ito Y."/>
            <person name="Asashima M."/>
            <person name="Ueno N."/>
            <person name="Matsuda Y."/>
            <person name="Veenstra G.J."/>
            <person name="Fujiyama A."/>
            <person name="Harland R.M."/>
            <person name="Taira M."/>
            <person name="Rokhsar D.S."/>
        </authorList>
    </citation>
    <scope>NUCLEOTIDE SEQUENCE [LARGE SCALE GENOMIC DNA]</scope>
    <source>
        <strain evidence="2">J</strain>
    </source>
</reference>
<sequence>MNIKLFQYLSSLKTNKNTEDKNTVYIFSATNLGSIHSFSVSLELKELYFPFPLYRTYLVLLLVFQAAQKHSSPCPLFSEQDAL</sequence>
<evidence type="ECO:0000313" key="2">
    <source>
        <dbReference type="Proteomes" id="UP000694892"/>
    </source>
</evidence>
<proteinExistence type="predicted"/>
<evidence type="ECO:0000313" key="1">
    <source>
        <dbReference type="EMBL" id="OCT72499.1"/>
    </source>
</evidence>
<dbReference type="Proteomes" id="UP000694892">
    <property type="component" value="Chromosome 7L"/>
</dbReference>
<organism evidence="1 2">
    <name type="scientific">Xenopus laevis</name>
    <name type="common">African clawed frog</name>
    <dbReference type="NCBI Taxonomy" id="8355"/>
    <lineage>
        <taxon>Eukaryota</taxon>
        <taxon>Metazoa</taxon>
        <taxon>Chordata</taxon>
        <taxon>Craniata</taxon>
        <taxon>Vertebrata</taxon>
        <taxon>Euteleostomi</taxon>
        <taxon>Amphibia</taxon>
        <taxon>Batrachia</taxon>
        <taxon>Anura</taxon>
        <taxon>Pipoidea</taxon>
        <taxon>Pipidae</taxon>
        <taxon>Xenopodinae</taxon>
        <taxon>Xenopus</taxon>
        <taxon>Xenopus</taxon>
    </lineage>
</organism>